<feature type="region of interest" description="Disordered" evidence="1">
    <location>
        <begin position="595"/>
        <end position="623"/>
    </location>
</feature>
<dbReference type="Proteomes" id="UP000633136">
    <property type="component" value="Unassembled WGS sequence"/>
</dbReference>
<name>A0A917AMS8_9MICC</name>
<dbReference type="RefSeq" id="WP_188682707.1">
    <property type="nucleotide sequence ID" value="NZ_BMIS01000002.1"/>
</dbReference>
<evidence type="ECO:0000256" key="1">
    <source>
        <dbReference type="SAM" id="MobiDB-lite"/>
    </source>
</evidence>
<sequence>MHSQDHAAETYCQRLSEAAEAHRAAAAQLRETTRFPERWQPLRQAHERRAADLAARAEDPRPEQEHSTAALAAARPQSLIAQALSAAEELPSPEDGISRPALDLRIGIICDRFLYDTFTGLAPLTPITGSNWREHLGELDLLLVAATWRGHDGHSWDVTAEEAPARRRMLIEEILPAYRDHGVPTLFYGKEDPPDYQEFLDVAQACEHIATTAEEMLPRYAQDCPQARSISVLPFAVNPQLHTPLGSRRPRPGHGEDVGRPAHPTAPQDLIFFAGSWMGRKYPQRARYARWILDGVLSAGRPFALVDRWWGAKNPVTRLPTPNQLVPFEYWPHRTESMGHDELMQLQRITDVAVNFNSVTDSMTMFANRVLELQASGTMVLSTYSRGVETRYPQVHTARSAEDVRQRLEDLDLEELRAVQSTGIREVFLHHHGADLLAGAARRTGVEVSVPTERVIAVTEEITEELRTAMEAQELPDAAQLTLTTWAQLDPSAADILLPVSPEHRYPTHYAADHLAAFRYQSAAVTAAVPGSAEETDHLVHRHIRGASEVSDLELGLTAWWIADREDSAAPSPQELRPQELTARLERERIYLLPHGQSWQPPAREPFEGEGKADATAGARPSATQQLASRVRRSLQSFKQSRAGHAAAAVYRRTLKPSEQGLREELEQVTEDIGVIDALYEQLEIPQREAAAEAARRQLAERRYSS</sequence>
<feature type="region of interest" description="Disordered" evidence="1">
    <location>
        <begin position="22"/>
        <end position="71"/>
    </location>
</feature>
<reference evidence="3" key="1">
    <citation type="journal article" date="2014" name="Int. J. Syst. Evol. Microbiol.">
        <title>Complete genome sequence of Corynebacterium casei LMG S-19264T (=DSM 44701T), isolated from a smear-ripened cheese.</title>
        <authorList>
            <consortium name="US DOE Joint Genome Institute (JGI-PGF)"/>
            <person name="Walter F."/>
            <person name="Albersmeier A."/>
            <person name="Kalinowski J."/>
            <person name="Ruckert C."/>
        </authorList>
    </citation>
    <scope>NUCLEOTIDE SEQUENCE</scope>
    <source>
        <strain evidence="3">CGMCC 1.15388</strain>
    </source>
</reference>
<dbReference type="Pfam" id="PF13524">
    <property type="entry name" value="Glyco_trans_1_2"/>
    <property type="match status" value="1"/>
</dbReference>
<evidence type="ECO:0000259" key="2">
    <source>
        <dbReference type="Pfam" id="PF13524"/>
    </source>
</evidence>
<comment type="caution">
    <text evidence="3">The sequence shown here is derived from an EMBL/GenBank/DDBJ whole genome shotgun (WGS) entry which is preliminary data.</text>
</comment>
<feature type="domain" description="Spore protein YkvP/CgeB glycosyl transferase-like" evidence="2">
    <location>
        <begin position="330"/>
        <end position="432"/>
    </location>
</feature>
<feature type="compositionally biased region" description="Basic and acidic residues" evidence="1">
    <location>
        <begin position="44"/>
        <end position="66"/>
    </location>
</feature>
<dbReference type="AlphaFoldDB" id="A0A917AMS8"/>
<reference evidence="3" key="2">
    <citation type="submission" date="2020-09" db="EMBL/GenBank/DDBJ databases">
        <authorList>
            <person name="Sun Q."/>
            <person name="Zhou Y."/>
        </authorList>
    </citation>
    <scope>NUCLEOTIDE SEQUENCE</scope>
    <source>
        <strain evidence="3">CGMCC 1.15388</strain>
    </source>
</reference>
<keyword evidence="4" id="KW-1185">Reference proteome</keyword>
<feature type="region of interest" description="Disordered" evidence="1">
    <location>
        <begin position="242"/>
        <end position="265"/>
    </location>
</feature>
<evidence type="ECO:0000313" key="4">
    <source>
        <dbReference type="Proteomes" id="UP000633136"/>
    </source>
</evidence>
<organism evidence="3 4">
    <name type="scientific">Nesterenkonia cremea</name>
    <dbReference type="NCBI Taxonomy" id="1882340"/>
    <lineage>
        <taxon>Bacteria</taxon>
        <taxon>Bacillati</taxon>
        <taxon>Actinomycetota</taxon>
        <taxon>Actinomycetes</taxon>
        <taxon>Micrococcales</taxon>
        <taxon>Micrococcaceae</taxon>
        <taxon>Nesterenkonia</taxon>
    </lineage>
</organism>
<accession>A0A917AMS8</accession>
<gene>
    <name evidence="3" type="ORF">GCM10011401_06630</name>
</gene>
<evidence type="ECO:0000313" key="3">
    <source>
        <dbReference type="EMBL" id="GGE62254.1"/>
    </source>
</evidence>
<protein>
    <recommendedName>
        <fullName evidence="2">Spore protein YkvP/CgeB glycosyl transferase-like domain-containing protein</fullName>
    </recommendedName>
</protein>
<dbReference type="EMBL" id="BMIS01000002">
    <property type="protein sequence ID" value="GGE62254.1"/>
    <property type="molecule type" value="Genomic_DNA"/>
</dbReference>
<proteinExistence type="predicted"/>
<dbReference type="InterPro" id="IPR055259">
    <property type="entry name" value="YkvP/CgeB_Glyco_trans-like"/>
</dbReference>